<protein>
    <submittedName>
        <fullName evidence="1">Uncharacterized protein</fullName>
    </submittedName>
</protein>
<reference evidence="1 2" key="1">
    <citation type="submission" date="2019-05" db="EMBL/GenBank/DDBJ databases">
        <title>Draft genome sequence of Actinomadura sp. 14C53.</title>
        <authorList>
            <person name="Saricaoglu S."/>
            <person name="Isik K."/>
        </authorList>
    </citation>
    <scope>NUCLEOTIDE SEQUENCE [LARGE SCALE GENOMIC DNA]</scope>
    <source>
        <strain evidence="1 2">14C53</strain>
    </source>
</reference>
<name>A0A5C4JBH2_9ACTN</name>
<dbReference type="RefSeq" id="WP_138646331.1">
    <property type="nucleotide sequence ID" value="NZ_VCKW01000086.1"/>
</dbReference>
<dbReference type="EMBL" id="VCKW01000086">
    <property type="protein sequence ID" value="TMQ99236.1"/>
    <property type="molecule type" value="Genomic_DNA"/>
</dbReference>
<evidence type="ECO:0000313" key="2">
    <source>
        <dbReference type="Proteomes" id="UP000309174"/>
    </source>
</evidence>
<dbReference type="Proteomes" id="UP000309174">
    <property type="component" value="Unassembled WGS sequence"/>
</dbReference>
<comment type="caution">
    <text evidence="1">The sequence shown here is derived from an EMBL/GenBank/DDBJ whole genome shotgun (WGS) entry which is preliminary data.</text>
</comment>
<evidence type="ECO:0000313" key="1">
    <source>
        <dbReference type="EMBL" id="TMQ99236.1"/>
    </source>
</evidence>
<dbReference type="AlphaFoldDB" id="A0A5C4JBH2"/>
<proteinExistence type="predicted"/>
<sequence>MKTYRPEVVAVRTPLLRVYGSGRAATTFTVLAVPGGGWAFHEARRGWGGFLCHCGGDIERTAQIIDRFLRDRSP</sequence>
<keyword evidence="2" id="KW-1185">Reference proteome</keyword>
<gene>
    <name evidence="1" type="ORF">ETD83_18255</name>
</gene>
<dbReference type="OrthoDB" id="3478883at2"/>
<organism evidence="1 2">
    <name type="scientific">Actinomadura soli</name>
    <dbReference type="NCBI Taxonomy" id="2508997"/>
    <lineage>
        <taxon>Bacteria</taxon>
        <taxon>Bacillati</taxon>
        <taxon>Actinomycetota</taxon>
        <taxon>Actinomycetes</taxon>
        <taxon>Streptosporangiales</taxon>
        <taxon>Thermomonosporaceae</taxon>
        <taxon>Actinomadura</taxon>
    </lineage>
</organism>
<accession>A0A5C4JBH2</accession>